<evidence type="ECO:0000313" key="3">
    <source>
        <dbReference type="EMBL" id="CUU41326.1"/>
    </source>
</evidence>
<dbReference type="OrthoDB" id="8159918at2"/>
<dbReference type="RefSeq" id="WP_145911866.1">
    <property type="nucleotide sequence ID" value="NZ_AP014854.2"/>
</dbReference>
<dbReference type="AlphaFoldDB" id="A0A0H5BNQ4"/>
<dbReference type="EMBL" id="LN907867">
    <property type="protein sequence ID" value="CUU41326.1"/>
    <property type="molecule type" value="Genomic_DNA"/>
</dbReference>
<name>A0A0H5BNQ4_BLAVI</name>
<dbReference type="KEGG" id="bvr:BVIR_870"/>
<dbReference type="STRING" id="1079.BVIR_870"/>
<keyword evidence="4" id="KW-1185">Reference proteome</keyword>
<dbReference type="InterPro" id="IPR006311">
    <property type="entry name" value="TAT_signal"/>
</dbReference>
<dbReference type="EMBL" id="AP014854">
    <property type="protein sequence ID" value="BAR98043.1"/>
    <property type="molecule type" value="Genomic_DNA"/>
</dbReference>
<accession>A0A0H5BNQ4</accession>
<evidence type="ECO:0000256" key="1">
    <source>
        <dbReference type="SAM" id="SignalP"/>
    </source>
</evidence>
<reference evidence="4" key="3">
    <citation type="journal article" date="2016" name="Genome Announc.">
        <title>Revised genome sequence of the purple photosynthetic bacterium Blastochloris viridis.</title>
        <authorList>
            <person name="Liu L.N."/>
            <person name="Faulkner M."/>
            <person name="Liu X."/>
            <person name="Huang F."/>
            <person name="Darby A.C."/>
            <person name="Hall N."/>
        </authorList>
    </citation>
    <scope>NUCLEOTIDE SEQUENCE [LARGE SCALE GENOMIC DNA]</scope>
    <source>
        <strain evidence="4">ATCC 19567 / DSM 133 / F</strain>
    </source>
</reference>
<dbReference type="Proteomes" id="UP000065734">
    <property type="component" value="Chromosome I"/>
</dbReference>
<feature type="chain" id="PRO_5014229188" evidence="1">
    <location>
        <begin position="29"/>
        <end position="172"/>
    </location>
</feature>
<feature type="signal peptide" evidence="1">
    <location>
        <begin position="1"/>
        <end position="28"/>
    </location>
</feature>
<reference evidence="3" key="2">
    <citation type="submission" date="2015-11" db="EMBL/GenBank/DDBJ databases">
        <authorList>
            <person name="Zhang Y."/>
            <person name="Guo Z."/>
        </authorList>
    </citation>
    <scope>NUCLEOTIDE SEQUENCE</scope>
    <source>
        <strain evidence="3">1</strain>
    </source>
</reference>
<sequence>MADIADALTRRAALVAVGGALVAAAAPAAAQSAATFRAITVDTAPLANLGARRDAELIRRLLQQELPAAFAGRITGARSAPTLLVRITALSLASYAGQGGGGSGGGGATVDTDYLEGEALVMPAGSRTAILRVPMLSAVPSSSAGAWYQPDNEQRRIAYITSHFAGWLAKKV</sequence>
<evidence type="ECO:0000313" key="2">
    <source>
        <dbReference type="EMBL" id="BAR98043.1"/>
    </source>
</evidence>
<keyword evidence="1" id="KW-0732">Signal</keyword>
<organism evidence="3 4">
    <name type="scientific">Blastochloris viridis</name>
    <name type="common">Rhodopseudomonas viridis</name>
    <dbReference type="NCBI Taxonomy" id="1079"/>
    <lineage>
        <taxon>Bacteria</taxon>
        <taxon>Pseudomonadati</taxon>
        <taxon>Pseudomonadota</taxon>
        <taxon>Alphaproteobacteria</taxon>
        <taxon>Hyphomicrobiales</taxon>
        <taxon>Blastochloridaceae</taxon>
        <taxon>Blastochloris</taxon>
    </lineage>
</organism>
<proteinExistence type="predicted"/>
<evidence type="ECO:0000313" key="4">
    <source>
        <dbReference type="Proteomes" id="UP000065734"/>
    </source>
</evidence>
<protein>
    <submittedName>
        <fullName evidence="3">Uncharacterized protein</fullName>
    </submittedName>
</protein>
<reference evidence="2" key="1">
    <citation type="journal article" date="2015" name="Genome Announc.">
        <title>Complete Genome Sequence of the Bacteriochlorophyll b-Producing Photosynthetic Bacterium Blastochloris viridis.</title>
        <authorList>
            <person name="Tsukatani Y."/>
            <person name="Hirose Y."/>
            <person name="Harada J."/>
            <person name="Misawa N."/>
            <person name="Mori K."/>
            <person name="Inoue K."/>
            <person name="Tamiaki H."/>
        </authorList>
    </citation>
    <scope>NUCLEOTIDE SEQUENCE [LARGE SCALE GENOMIC DNA]</scope>
    <source>
        <strain evidence="2">DSM 133</strain>
    </source>
</reference>
<dbReference type="PROSITE" id="PS51318">
    <property type="entry name" value="TAT"/>
    <property type="match status" value="1"/>
</dbReference>
<gene>
    <name evidence="2" type="ORF">BV133_450</name>
    <name evidence="3" type="ORF">BVIRIDIS_03150</name>
</gene>